<accession>A0A7X3FIG0</accession>
<evidence type="ECO:0000313" key="3">
    <source>
        <dbReference type="Proteomes" id="UP000490800"/>
    </source>
</evidence>
<keyword evidence="3" id="KW-1185">Reference proteome</keyword>
<dbReference type="OrthoDB" id="2625493at2"/>
<evidence type="ECO:0008006" key="4">
    <source>
        <dbReference type="Google" id="ProtNLM"/>
    </source>
</evidence>
<dbReference type="InterPro" id="IPR013783">
    <property type="entry name" value="Ig-like_fold"/>
</dbReference>
<comment type="caution">
    <text evidence="2">The sequence shown here is derived from an EMBL/GenBank/DDBJ whole genome shotgun (WGS) entry which is preliminary data.</text>
</comment>
<dbReference type="RefSeq" id="WP_157335837.1">
    <property type="nucleotide sequence ID" value="NZ_RHLK01000006.1"/>
</dbReference>
<feature type="signal peptide" evidence="1">
    <location>
        <begin position="1"/>
        <end position="22"/>
    </location>
</feature>
<evidence type="ECO:0000313" key="2">
    <source>
        <dbReference type="EMBL" id="MVP00283.1"/>
    </source>
</evidence>
<name>A0A7X3FIG0_9BACL</name>
<organism evidence="2 3">
    <name type="scientific">Paenibacillus lutrae</name>
    <dbReference type="NCBI Taxonomy" id="2078573"/>
    <lineage>
        <taxon>Bacteria</taxon>
        <taxon>Bacillati</taxon>
        <taxon>Bacillota</taxon>
        <taxon>Bacilli</taxon>
        <taxon>Bacillales</taxon>
        <taxon>Paenibacillaceae</taxon>
        <taxon>Paenibacillus</taxon>
    </lineage>
</organism>
<proteinExistence type="predicted"/>
<keyword evidence="1" id="KW-0732">Signal</keyword>
<sequence>MKKTITSLAAFALLASAIPAHAQEINLAPTAATVNDSKLPTSAPSQVINPRAKVSWNSVPGAAYYDVYVNNLTTNQLYQYSRQSSLIFESGYLTSGHDYIIVVNALDSNFNKIASGHTQQFKAIYHNLWTIYLS</sequence>
<dbReference type="Gene3D" id="2.60.40.10">
    <property type="entry name" value="Immunoglobulins"/>
    <property type="match status" value="1"/>
</dbReference>
<gene>
    <name evidence="2" type="ORF">EDM21_12255</name>
</gene>
<reference evidence="2 3" key="1">
    <citation type="journal article" date="2019" name="Microorganisms">
        <title>Paenibacillus lutrae sp. nov., A Chitinolytic Species Isolated from A River Otter in Castril Natural Park, Granada, Spain.</title>
        <authorList>
            <person name="Rodriguez M."/>
            <person name="Reina J.C."/>
            <person name="Bejar V."/>
            <person name="Llamas I."/>
        </authorList>
    </citation>
    <scope>NUCLEOTIDE SEQUENCE [LARGE SCALE GENOMIC DNA]</scope>
    <source>
        <strain evidence="2 3">N10</strain>
    </source>
</reference>
<dbReference type="EMBL" id="RHLK01000006">
    <property type="protein sequence ID" value="MVP00283.1"/>
    <property type="molecule type" value="Genomic_DNA"/>
</dbReference>
<feature type="chain" id="PRO_5031229859" description="Fibronectin type-III domain-containing protein" evidence="1">
    <location>
        <begin position="23"/>
        <end position="134"/>
    </location>
</feature>
<dbReference type="Proteomes" id="UP000490800">
    <property type="component" value="Unassembled WGS sequence"/>
</dbReference>
<dbReference type="AlphaFoldDB" id="A0A7X3FIG0"/>
<evidence type="ECO:0000256" key="1">
    <source>
        <dbReference type="SAM" id="SignalP"/>
    </source>
</evidence>
<protein>
    <recommendedName>
        <fullName evidence="4">Fibronectin type-III domain-containing protein</fullName>
    </recommendedName>
</protein>